<feature type="domain" description="AB hydrolase-1" evidence="2">
    <location>
        <begin position="25"/>
        <end position="126"/>
    </location>
</feature>
<dbReference type="Gene3D" id="3.40.50.1820">
    <property type="entry name" value="alpha/beta hydrolase"/>
    <property type="match status" value="1"/>
</dbReference>
<dbReference type="InterPro" id="IPR000639">
    <property type="entry name" value="Epox_hydrolase-like"/>
</dbReference>
<name>A0A1H9LHJ5_9GAMM</name>
<keyword evidence="4" id="KW-1185">Reference proteome</keyword>
<dbReference type="AlphaFoldDB" id="A0A1H9LHJ5"/>
<organism evidence="3 4">
    <name type="scientific">Solimonas aquatica</name>
    <dbReference type="NCBI Taxonomy" id="489703"/>
    <lineage>
        <taxon>Bacteria</taxon>
        <taxon>Pseudomonadati</taxon>
        <taxon>Pseudomonadota</taxon>
        <taxon>Gammaproteobacteria</taxon>
        <taxon>Nevskiales</taxon>
        <taxon>Nevskiaceae</taxon>
        <taxon>Solimonas</taxon>
    </lineage>
</organism>
<dbReference type="EMBL" id="FOFS01000016">
    <property type="protein sequence ID" value="SER10870.1"/>
    <property type="molecule type" value="Genomic_DNA"/>
</dbReference>
<dbReference type="InterPro" id="IPR029058">
    <property type="entry name" value="AB_hydrolase_fold"/>
</dbReference>
<accession>A0A1H9LHJ5</accession>
<dbReference type="SUPFAM" id="SSF53474">
    <property type="entry name" value="alpha/beta-Hydrolases"/>
    <property type="match status" value="1"/>
</dbReference>
<dbReference type="Pfam" id="PF00561">
    <property type="entry name" value="Abhydrolase_1"/>
    <property type="match status" value="1"/>
</dbReference>
<dbReference type="RefSeq" id="WP_093289160.1">
    <property type="nucleotide sequence ID" value="NZ_FOFS01000016.1"/>
</dbReference>
<protein>
    <submittedName>
        <fullName evidence="3">Pimeloyl-ACP methyl ester carboxylesterase</fullName>
    </submittedName>
</protein>
<dbReference type="Proteomes" id="UP000199233">
    <property type="component" value="Unassembled WGS sequence"/>
</dbReference>
<keyword evidence="1" id="KW-0378">Hydrolase</keyword>
<evidence type="ECO:0000259" key="2">
    <source>
        <dbReference type="Pfam" id="PF00561"/>
    </source>
</evidence>
<reference evidence="3 4" key="1">
    <citation type="submission" date="2016-10" db="EMBL/GenBank/DDBJ databases">
        <authorList>
            <person name="de Groot N.N."/>
        </authorList>
    </citation>
    <scope>NUCLEOTIDE SEQUENCE [LARGE SCALE GENOMIC DNA]</scope>
    <source>
        <strain evidence="3 4">DSM 25927</strain>
    </source>
</reference>
<evidence type="ECO:0000313" key="3">
    <source>
        <dbReference type="EMBL" id="SER10870.1"/>
    </source>
</evidence>
<evidence type="ECO:0000256" key="1">
    <source>
        <dbReference type="ARBA" id="ARBA00022801"/>
    </source>
</evidence>
<dbReference type="InterPro" id="IPR000073">
    <property type="entry name" value="AB_hydrolase_1"/>
</dbReference>
<gene>
    <name evidence="3" type="ORF">SAMN04488038_11635</name>
</gene>
<dbReference type="PANTHER" id="PTHR43329">
    <property type="entry name" value="EPOXIDE HYDROLASE"/>
    <property type="match status" value="1"/>
</dbReference>
<proteinExistence type="predicted"/>
<sequence length="344" mass="38137">MTQRKHRLVQTNGARIHAVEQGEGPLIILVHGFPESWYSWREQIDVLAQAGYRVVAIDQRGYGRSSKFRDNKAYRIRTLAADVVGVARALGDAPAVVIGHDWGAPVAWTAAWLYPEVFRGVMGLSVPFAGRAQIALPGNPFGEQRPGDYHRVIAGPGRTFYQDYFGAQEAIIDEIEVDLRAWLTGLLYSVSGDALSKAPAPVDADPVLVLRNSPLCIADGARMRDAFAMPEELPAWLREEDLDFYVGEFERSGFGGPLAFYHNVDANWEDLAEQDRLPLTVPAGFIGGEFDVGTQWGLEAIARATERIPNLVGSHIVPGSGHWIQQERPQEINRLILEFLRALR</sequence>
<dbReference type="GO" id="GO:0016787">
    <property type="term" value="F:hydrolase activity"/>
    <property type="evidence" value="ECO:0007669"/>
    <property type="project" value="UniProtKB-KW"/>
</dbReference>
<dbReference type="OrthoDB" id="9780765at2"/>
<dbReference type="PRINTS" id="PR00412">
    <property type="entry name" value="EPOXHYDRLASE"/>
</dbReference>
<evidence type="ECO:0000313" key="4">
    <source>
        <dbReference type="Proteomes" id="UP000199233"/>
    </source>
</evidence>
<dbReference type="STRING" id="489703.SAMN04488038_11635"/>